<dbReference type="KEGG" id="lant:TUM19329_09860"/>
<dbReference type="Proteomes" id="UP000502894">
    <property type="component" value="Chromosome"/>
</dbReference>
<keyword evidence="3" id="KW-1185">Reference proteome</keyword>
<dbReference type="EMBL" id="AP022839">
    <property type="protein sequence ID" value="BCA94625.1"/>
    <property type="molecule type" value="Genomic_DNA"/>
</dbReference>
<reference evidence="2" key="1">
    <citation type="journal article" date="2020" name="Microbiol. Resour. Announc.">
        <title>Complete Genome Sequence of Novel Psychrotolerant Legionella Strain TUM19329, Isolated from Antarctic Lake Sediment.</title>
        <authorList>
            <person name="Shimada S."/>
            <person name="Nakai R."/>
            <person name="Aoki K."/>
            <person name="Shimoeda N."/>
            <person name="Ohno G."/>
            <person name="Miyazaki Y."/>
            <person name="Kudoh S."/>
            <person name="Imura S."/>
            <person name="Watanabe K."/>
            <person name="Ishii Y."/>
            <person name="Tateda K."/>
        </authorList>
    </citation>
    <scope>NUCLEOTIDE SEQUENCE [LARGE SCALE GENOMIC DNA]</scope>
    <source>
        <strain evidence="2">TUM19329</strain>
    </source>
</reference>
<sequence>MVKNTSEIRDISLYALHLLVNEGKTPAEISLMLNVPPVVIIGWLQNNSKNEIAKLKDKIIQLEKNISNLRGENYY</sequence>
<evidence type="ECO:0000313" key="2">
    <source>
        <dbReference type="EMBL" id="BCA94625.1"/>
    </source>
</evidence>
<dbReference type="AlphaFoldDB" id="A0A6F8T1T9"/>
<organism evidence="2 3">
    <name type="scientific">Legionella antarctica</name>
    <dbReference type="NCBI Taxonomy" id="2708020"/>
    <lineage>
        <taxon>Bacteria</taxon>
        <taxon>Pseudomonadati</taxon>
        <taxon>Pseudomonadota</taxon>
        <taxon>Gammaproteobacteria</taxon>
        <taxon>Legionellales</taxon>
        <taxon>Legionellaceae</taxon>
        <taxon>Legionella</taxon>
    </lineage>
</organism>
<protein>
    <submittedName>
        <fullName evidence="2">Uncharacterized protein</fullName>
    </submittedName>
</protein>
<gene>
    <name evidence="2" type="ORF">TUM19329_09860</name>
</gene>
<accession>A0A6F8T1T9</accession>
<feature type="coiled-coil region" evidence="1">
    <location>
        <begin position="45"/>
        <end position="72"/>
    </location>
</feature>
<evidence type="ECO:0000256" key="1">
    <source>
        <dbReference type="SAM" id="Coils"/>
    </source>
</evidence>
<dbReference type="RefSeq" id="WP_173236465.1">
    <property type="nucleotide sequence ID" value="NZ_AP022839.1"/>
</dbReference>
<name>A0A6F8T1T9_9GAMM</name>
<keyword evidence="1" id="KW-0175">Coiled coil</keyword>
<proteinExistence type="predicted"/>
<evidence type="ECO:0000313" key="3">
    <source>
        <dbReference type="Proteomes" id="UP000502894"/>
    </source>
</evidence>